<proteinExistence type="predicted"/>
<dbReference type="EMBL" id="CP003788">
    <property type="protein sequence ID" value="AFR08954.1"/>
    <property type="molecule type" value="Genomic_DNA"/>
</dbReference>
<gene>
    <name evidence="1" type="ordered locus">B005_4907</name>
</gene>
<reference evidence="1 2" key="1">
    <citation type="journal article" date="2012" name="J. Bacteriol.">
        <title>Whole-Genome Sequence of Nocardiopsis alba Strain ATCC BAA-2165, Associated with Honeybees.</title>
        <authorList>
            <person name="Qiao J."/>
            <person name="Chen L."/>
            <person name="Li Y."/>
            <person name="Wang J."/>
            <person name="Zhang W."/>
            <person name="Chen S."/>
        </authorList>
    </citation>
    <scope>NUCLEOTIDE SEQUENCE [LARGE SCALE GENOMIC DNA]</scope>
    <source>
        <strain evidence="2">ATCC BAA-2165 / BE74</strain>
    </source>
</reference>
<evidence type="ECO:0000313" key="2">
    <source>
        <dbReference type="Proteomes" id="UP000003779"/>
    </source>
</evidence>
<name>J7LDN6_NOCAA</name>
<organism evidence="1 2">
    <name type="scientific">Nocardiopsis alba (strain ATCC BAA-2165 / BE74)</name>
    <dbReference type="NCBI Taxonomy" id="1205910"/>
    <lineage>
        <taxon>Bacteria</taxon>
        <taxon>Bacillati</taxon>
        <taxon>Actinomycetota</taxon>
        <taxon>Actinomycetes</taxon>
        <taxon>Streptosporangiales</taxon>
        <taxon>Nocardiopsidaceae</taxon>
        <taxon>Nocardiopsis</taxon>
    </lineage>
</organism>
<dbReference type="AlphaFoldDB" id="J7LDN6"/>
<accession>J7LDN6</accession>
<evidence type="ECO:0000313" key="1">
    <source>
        <dbReference type="EMBL" id="AFR08954.1"/>
    </source>
</evidence>
<dbReference type="Proteomes" id="UP000003779">
    <property type="component" value="Chromosome"/>
</dbReference>
<dbReference type="KEGG" id="nal:B005_4907"/>
<dbReference type="STRING" id="1205910.B005_4907"/>
<dbReference type="HOGENOM" id="CLU_3236699_0_0_11"/>
<reference evidence="2" key="2">
    <citation type="submission" date="2012-08" db="EMBL/GenBank/DDBJ databases">
        <title>Whole-genome sequence of Nocardiopsis alba strain ATCC BAA-2165 associated with honeybees.</title>
        <authorList>
            <person name="Qiao J."/>
            <person name="Chen L."/>
            <person name="Li Y."/>
            <person name="Wang J."/>
            <person name="Zhang W."/>
            <person name="Chen S."/>
        </authorList>
    </citation>
    <scope>NUCLEOTIDE SEQUENCE [LARGE SCALE GENOMIC DNA]</scope>
    <source>
        <strain evidence="2">ATCC BAA-2165 / BE74</strain>
    </source>
</reference>
<sequence>MPPRPLPCDLIQRAFLDVPDFTMHEAVDHTWPMASDVLVGEAP</sequence>
<protein>
    <submittedName>
        <fullName evidence="1">Uncharacterized protein</fullName>
    </submittedName>
</protein>